<proteinExistence type="predicted"/>
<dbReference type="CDD" id="cd05826">
    <property type="entry name" value="Sortase_B"/>
    <property type="match status" value="1"/>
</dbReference>
<gene>
    <name evidence="4" type="ORF">SAMN02745110_01089</name>
</gene>
<dbReference type="Proteomes" id="UP000189857">
    <property type="component" value="Unassembled WGS sequence"/>
</dbReference>
<dbReference type="OrthoDB" id="9806013at2"/>
<keyword evidence="3" id="KW-0812">Transmembrane</keyword>
<feature type="transmembrane region" description="Helical" evidence="3">
    <location>
        <begin position="103"/>
        <end position="127"/>
    </location>
</feature>
<dbReference type="Pfam" id="PF04203">
    <property type="entry name" value="Sortase"/>
    <property type="match status" value="1"/>
</dbReference>
<organism evidence="4 5">
    <name type="scientific">Eubacterium ruminantium</name>
    <dbReference type="NCBI Taxonomy" id="42322"/>
    <lineage>
        <taxon>Bacteria</taxon>
        <taxon>Bacillati</taxon>
        <taxon>Bacillota</taxon>
        <taxon>Clostridia</taxon>
        <taxon>Eubacteriales</taxon>
        <taxon>Eubacteriaceae</taxon>
        <taxon>Eubacterium</taxon>
    </lineage>
</organism>
<protein>
    <submittedName>
        <fullName evidence="4">Sortase B</fullName>
    </submittedName>
</protein>
<evidence type="ECO:0000256" key="2">
    <source>
        <dbReference type="PIRSR" id="PIRSR605754-1"/>
    </source>
</evidence>
<evidence type="ECO:0000313" key="4">
    <source>
        <dbReference type="EMBL" id="SJZ61539.1"/>
    </source>
</evidence>
<dbReference type="EMBL" id="FUXA01000006">
    <property type="protein sequence ID" value="SJZ61539.1"/>
    <property type="molecule type" value="Genomic_DNA"/>
</dbReference>
<reference evidence="4 5" key="1">
    <citation type="submission" date="2017-02" db="EMBL/GenBank/DDBJ databases">
        <authorList>
            <person name="Peterson S.W."/>
        </authorList>
    </citation>
    <scope>NUCLEOTIDE SEQUENCE [LARGE SCALE GENOMIC DNA]</scope>
    <source>
        <strain evidence="4 5">ATCC 17233</strain>
    </source>
</reference>
<keyword evidence="5" id="KW-1185">Reference proteome</keyword>
<dbReference type="RefSeq" id="WP_078786921.1">
    <property type="nucleotide sequence ID" value="NZ_FMTO01000004.1"/>
</dbReference>
<evidence type="ECO:0000256" key="1">
    <source>
        <dbReference type="ARBA" id="ARBA00022801"/>
    </source>
</evidence>
<dbReference type="InterPro" id="IPR009835">
    <property type="entry name" value="SrtB"/>
</dbReference>
<dbReference type="InterPro" id="IPR023365">
    <property type="entry name" value="Sortase_dom-sf"/>
</dbReference>
<dbReference type="InterPro" id="IPR005754">
    <property type="entry name" value="Sortase"/>
</dbReference>
<name>A0A1T4M3H0_9FIRM</name>
<feature type="active site" description="Acyl-thioester intermediate" evidence="2">
    <location>
        <position position="351"/>
    </location>
</feature>
<keyword evidence="3" id="KW-0472">Membrane</keyword>
<accession>A0A1T4M3H0</accession>
<keyword evidence="1" id="KW-0378">Hydrolase</keyword>
<dbReference type="AlphaFoldDB" id="A0A1T4M3H0"/>
<keyword evidence="3" id="KW-1133">Transmembrane helix</keyword>
<evidence type="ECO:0000313" key="5">
    <source>
        <dbReference type="Proteomes" id="UP000189857"/>
    </source>
</evidence>
<dbReference type="SUPFAM" id="SSF63817">
    <property type="entry name" value="Sortase"/>
    <property type="match status" value="1"/>
</dbReference>
<sequence length="369" mass="43124">MSKNKNSREKMAEEIMKKVSERSSRAINNDELDSYLSNKKNFETEKLTGDKRTDERMKLDSEIDKILNDMSQPTETSTEKNKKLAEKMAKEAKLSKKKSKNKIYNILIALFAAVFLFSAGYIGLYYYRTYKNEKRFAKVRGMVVDVNDSDLPEDAIVEEDKEKAEKKLFAFVNGVKVQYKYKNIFDKNNDFIGWLKIPGTNIDYPVMYTPEDEEYYLRRDFNKDYSIAGTLFVSAHSTVENPSDNIIIYGHHMKTKTMFRELVDYEDEDFYKSHKYINFNTIFSDNKYEVIAAFKTNIKAKDDTSFKYYKFFNAASKEEFDEYVSNVKSLTPYNIPVTAEYGDKLITLSTCSYHTDDGRFVVVAKRIED</sequence>
<dbReference type="GO" id="GO:0016787">
    <property type="term" value="F:hydrolase activity"/>
    <property type="evidence" value="ECO:0007669"/>
    <property type="project" value="UniProtKB-KW"/>
</dbReference>
<feature type="active site" description="Proton donor/acceptor" evidence="2">
    <location>
        <position position="251"/>
    </location>
</feature>
<dbReference type="Gene3D" id="2.40.260.10">
    <property type="entry name" value="Sortase"/>
    <property type="match status" value="1"/>
</dbReference>
<evidence type="ECO:0000256" key="3">
    <source>
        <dbReference type="SAM" id="Phobius"/>
    </source>
</evidence>